<reference evidence="2 3" key="1">
    <citation type="submission" date="2013-11" db="EMBL/GenBank/DDBJ databases">
        <title>Opisthorchis viverrini - life in the bile duct.</title>
        <authorList>
            <person name="Young N.D."/>
            <person name="Nagarajan N."/>
            <person name="Lin S.J."/>
            <person name="Korhonen P.K."/>
            <person name="Jex A.R."/>
            <person name="Hall R.S."/>
            <person name="Safavi-Hemami H."/>
            <person name="Kaewkong W."/>
            <person name="Bertrand D."/>
            <person name="Gao S."/>
            <person name="Seet Q."/>
            <person name="Wongkham S."/>
            <person name="Teh B.T."/>
            <person name="Wongkham C."/>
            <person name="Intapan P.M."/>
            <person name="Maleewong W."/>
            <person name="Yang X."/>
            <person name="Hu M."/>
            <person name="Wang Z."/>
            <person name="Hofmann A."/>
            <person name="Sternberg P.W."/>
            <person name="Tan P."/>
            <person name="Wang J."/>
            <person name="Gasser R.B."/>
        </authorList>
    </citation>
    <scope>NUCLEOTIDE SEQUENCE [LARGE SCALE GENOMIC DNA]</scope>
</reference>
<evidence type="ECO:0000313" key="2">
    <source>
        <dbReference type="EMBL" id="KER19288.1"/>
    </source>
</evidence>
<name>A0A074YXB2_OPIVI</name>
<protein>
    <submittedName>
        <fullName evidence="2">Uncharacterized protein</fullName>
    </submittedName>
</protein>
<gene>
    <name evidence="2" type="ORF">T265_11885</name>
</gene>
<dbReference type="GeneID" id="20326053"/>
<dbReference type="RefSeq" id="XP_009176963.1">
    <property type="nucleotide sequence ID" value="XM_009178699.1"/>
</dbReference>
<organism evidence="2 3">
    <name type="scientific">Opisthorchis viverrini</name>
    <name type="common">Southeast Asian liver fluke</name>
    <dbReference type="NCBI Taxonomy" id="6198"/>
    <lineage>
        <taxon>Eukaryota</taxon>
        <taxon>Metazoa</taxon>
        <taxon>Spiralia</taxon>
        <taxon>Lophotrochozoa</taxon>
        <taxon>Platyhelminthes</taxon>
        <taxon>Trematoda</taxon>
        <taxon>Digenea</taxon>
        <taxon>Opisthorchiida</taxon>
        <taxon>Opisthorchiata</taxon>
        <taxon>Opisthorchiidae</taxon>
        <taxon>Opisthorchis</taxon>
    </lineage>
</organism>
<sequence length="156" mass="17723">MTSAFNTDNSMPYNHDLFESLIVKKRIKIRTNLRAVNLITRSATIVHRIKPFSHNILSVPSCHATRGKHKGWDPARLPEPRQEEPRRRGRVQTTELPVLGSNPTYASPPLLSRLRQPGSIPTLVLPPDDIVARHRKGIAAERFIIFLLFHRSVIEG</sequence>
<dbReference type="AlphaFoldDB" id="A0A074YXB2"/>
<accession>A0A074YXB2</accession>
<proteinExistence type="predicted"/>
<feature type="region of interest" description="Disordered" evidence="1">
    <location>
        <begin position="65"/>
        <end position="90"/>
    </location>
</feature>
<feature type="compositionally biased region" description="Basic and acidic residues" evidence="1">
    <location>
        <begin position="70"/>
        <end position="86"/>
    </location>
</feature>
<dbReference type="CTD" id="20326053"/>
<keyword evidence="3" id="KW-1185">Reference proteome</keyword>
<evidence type="ECO:0000313" key="3">
    <source>
        <dbReference type="Proteomes" id="UP000054324"/>
    </source>
</evidence>
<dbReference type="EMBL" id="KL597257">
    <property type="protein sequence ID" value="KER19288.1"/>
    <property type="molecule type" value="Genomic_DNA"/>
</dbReference>
<evidence type="ECO:0000256" key="1">
    <source>
        <dbReference type="SAM" id="MobiDB-lite"/>
    </source>
</evidence>
<dbReference type="Proteomes" id="UP000054324">
    <property type="component" value="Unassembled WGS sequence"/>
</dbReference>
<dbReference type="KEGG" id="ovi:T265_11885"/>